<dbReference type="Proteomes" id="UP000316270">
    <property type="component" value="Chromosome 5"/>
</dbReference>
<dbReference type="OrthoDB" id="10259680at2759"/>
<keyword evidence="1" id="KW-1133">Transmembrane helix</keyword>
<sequence>MTIFFENKQQGRHFSKSFKKNKRLPRPLKLVFGFVSLLPPFYGLAIIVLRLGHILPLLVYTTMSIISFSFYGYDKHRANNAGWRIRENMLHLLDLSGGWPGGFFGQLFFRHKLRKVDFQVVFWLSMVIHEWFWLNGVCGIGRNEGQWGSWFPALLEVKYLIEDKLHEVKRSIWGIEASDRPESGIMPCYRLPSFRTGQMNVWTPTKYRADGSLFATTIIFGQGVLLRPA</sequence>
<dbReference type="Pfam" id="PF06961">
    <property type="entry name" value="DUF1294"/>
    <property type="match status" value="1"/>
</dbReference>
<protein>
    <recommendedName>
        <fullName evidence="4">DUF1294 domain-containing protein</fullName>
    </recommendedName>
</protein>
<keyword evidence="3" id="KW-1185">Reference proteome</keyword>
<keyword evidence="1" id="KW-0472">Membrane</keyword>
<evidence type="ECO:0000313" key="3">
    <source>
        <dbReference type="Proteomes" id="UP000316270"/>
    </source>
</evidence>
<dbReference type="EMBL" id="CP042189">
    <property type="protein sequence ID" value="QDS70722.1"/>
    <property type="molecule type" value="Genomic_DNA"/>
</dbReference>
<accession>A0A517L4Z7</accession>
<keyword evidence="1" id="KW-0812">Transmembrane</keyword>
<proteinExistence type="predicted"/>
<evidence type="ECO:0000313" key="2">
    <source>
        <dbReference type="EMBL" id="QDS70722.1"/>
    </source>
</evidence>
<reference evidence="2 3" key="1">
    <citation type="submission" date="2019-07" db="EMBL/GenBank/DDBJ databases">
        <title>Finished genome of Venturia effusa.</title>
        <authorList>
            <person name="Young C.A."/>
            <person name="Cox M.P."/>
            <person name="Ganley A.R.D."/>
            <person name="David W.J."/>
        </authorList>
    </citation>
    <scope>NUCLEOTIDE SEQUENCE [LARGE SCALE GENOMIC DNA]</scope>
    <source>
        <strain evidence="3">albino</strain>
    </source>
</reference>
<organism evidence="2 3">
    <name type="scientific">Venturia effusa</name>
    <dbReference type="NCBI Taxonomy" id="50376"/>
    <lineage>
        <taxon>Eukaryota</taxon>
        <taxon>Fungi</taxon>
        <taxon>Dikarya</taxon>
        <taxon>Ascomycota</taxon>
        <taxon>Pezizomycotina</taxon>
        <taxon>Dothideomycetes</taxon>
        <taxon>Pleosporomycetidae</taxon>
        <taxon>Venturiales</taxon>
        <taxon>Venturiaceae</taxon>
        <taxon>Venturia</taxon>
    </lineage>
</organism>
<dbReference type="InterPro" id="IPR010718">
    <property type="entry name" value="DUF1294"/>
</dbReference>
<name>A0A517L4Z7_9PEZI</name>
<gene>
    <name evidence="2" type="ORF">FKW77_002806</name>
</gene>
<evidence type="ECO:0000256" key="1">
    <source>
        <dbReference type="SAM" id="Phobius"/>
    </source>
</evidence>
<evidence type="ECO:0008006" key="4">
    <source>
        <dbReference type="Google" id="ProtNLM"/>
    </source>
</evidence>
<dbReference type="AlphaFoldDB" id="A0A517L4Z7"/>
<feature type="transmembrane region" description="Helical" evidence="1">
    <location>
        <begin position="28"/>
        <end position="48"/>
    </location>
</feature>
<feature type="transmembrane region" description="Helical" evidence="1">
    <location>
        <begin position="54"/>
        <end position="73"/>
    </location>
</feature>